<keyword evidence="2" id="KW-0732">Signal</keyword>
<dbReference type="PANTHER" id="PTHR37841">
    <property type="entry name" value="GLR2918 PROTEIN"/>
    <property type="match status" value="1"/>
</dbReference>
<dbReference type="PROSITE" id="PS51257">
    <property type="entry name" value="PROKAR_LIPOPROTEIN"/>
    <property type="match status" value="1"/>
</dbReference>
<name>A0A174TF91_9FIRM</name>
<feature type="compositionally biased region" description="Low complexity" evidence="1">
    <location>
        <begin position="28"/>
        <end position="74"/>
    </location>
</feature>
<accession>A0A174TF91</accession>
<evidence type="ECO:0000313" key="3">
    <source>
        <dbReference type="EMBL" id="CUQ06817.1"/>
    </source>
</evidence>
<dbReference type="Proteomes" id="UP000095765">
    <property type="component" value="Unassembled WGS sequence"/>
</dbReference>
<feature type="region of interest" description="Disordered" evidence="1">
    <location>
        <begin position="28"/>
        <end position="88"/>
    </location>
</feature>
<dbReference type="InterPro" id="IPR032774">
    <property type="entry name" value="WG_beta_rep"/>
</dbReference>
<dbReference type="EMBL" id="CZBE01000024">
    <property type="protein sequence ID" value="CUQ06817.1"/>
    <property type="molecule type" value="Genomic_DNA"/>
</dbReference>
<proteinExistence type="predicted"/>
<gene>
    <name evidence="3" type="ORF">ERS852551_02980</name>
</gene>
<feature type="chain" id="PRO_5039297735" evidence="2">
    <location>
        <begin position="29"/>
        <end position="565"/>
    </location>
</feature>
<sequence>MPRKGSITMKKQAAILLAALLLAGCQPAAPASAPAAPGVSSAAGVVSDAQAPGASEQAPQEAPPASASQSSQPPASAPQPDTPPQATAGAITLPESIVEIAADGYTAEALTPAQYDLNFPLNRGGFRGFQTCEFFFLGQNGKLAVANANGKLLTEPLYTSALEGWNTFHGVIPLTLDGKTGAIDMSDGTQLAPFEYDDVWSAGGDGGGLIQVQKGDQYEIIDRDGNSHYSFERGDDFYVLGKRHILFKDGMLRIYSKEYQPVQNFAVEDMQIVSWSGSPNYSGRDLLAVQMNGVWALCDTDGKMLTDPVYESIGSFTGDYATVVKNGKYGVINYKGVEVIKPEWEELYLYDGSVSVSKNGRWGSITDIDSGKMSIDPVYDYVSGFGDYGYACFEKGGRYGVIDRNGNEIVPARYDGEVLTDGANLDKGYYLINGGDGPYSSSIVEGDGRVIIPSDHFIVPGQDGEKYNLVLTPSGKWGYADDRGRLLIDAQYDNADAFIKGKNVAFVQKDGKICMIDRKGNIVLQTVFSDLIGYNPDTMVCAMEYTDASGAVKGCLVKIGLPEKS</sequence>
<feature type="signal peptide" evidence="2">
    <location>
        <begin position="1"/>
        <end position="28"/>
    </location>
</feature>
<reference evidence="3 4" key="1">
    <citation type="submission" date="2015-09" db="EMBL/GenBank/DDBJ databases">
        <authorList>
            <consortium name="Pathogen Informatics"/>
        </authorList>
    </citation>
    <scope>NUCLEOTIDE SEQUENCE [LARGE SCALE GENOMIC DNA]</scope>
    <source>
        <strain evidence="3 4">2789STDY5834939</strain>
    </source>
</reference>
<dbReference type="Pfam" id="PF14903">
    <property type="entry name" value="WG_beta_rep"/>
    <property type="match status" value="3"/>
</dbReference>
<organism evidence="3 4">
    <name type="scientific">Anaerotruncus colihominis</name>
    <dbReference type="NCBI Taxonomy" id="169435"/>
    <lineage>
        <taxon>Bacteria</taxon>
        <taxon>Bacillati</taxon>
        <taxon>Bacillota</taxon>
        <taxon>Clostridia</taxon>
        <taxon>Eubacteriales</taxon>
        <taxon>Oscillospiraceae</taxon>
        <taxon>Anaerotruncus</taxon>
    </lineage>
</organism>
<evidence type="ECO:0000256" key="1">
    <source>
        <dbReference type="SAM" id="MobiDB-lite"/>
    </source>
</evidence>
<evidence type="ECO:0000313" key="4">
    <source>
        <dbReference type="Proteomes" id="UP000095765"/>
    </source>
</evidence>
<evidence type="ECO:0000256" key="2">
    <source>
        <dbReference type="SAM" id="SignalP"/>
    </source>
</evidence>
<protein>
    <submittedName>
        <fullName evidence="3">KWG Leptospira</fullName>
    </submittedName>
</protein>
<dbReference type="PANTHER" id="PTHR37841:SF1">
    <property type="entry name" value="DUF3298 DOMAIN-CONTAINING PROTEIN"/>
    <property type="match status" value="1"/>
</dbReference>
<dbReference type="AlphaFoldDB" id="A0A174TF91"/>